<accession>A0ABP8HVV7</accession>
<reference evidence="2" key="1">
    <citation type="journal article" date="2019" name="Int. J. Syst. Evol. Microbiol.">
        <title>The Global Catalogue of Microorganisms (GCM) 10K type strain sequencing project: providing services to taxonomists for standard genome sequencing and annotation.</title>
        <authorList>
            <consortium name="The Broad Institute Genomics Platform"/>
            <consortium name="The Broad Institute Genome Sequencing Center for Infectious Disease"/>
            <person name="Wu L."/>
            <person name="Ma J."/>
        </authorList>
    </citation>
    <scope>NUCLEOTIDE SEQUENCE [LARGE SCALE GENOMIC DNA]</scope>
    <source>
        <strain evidence="2">JCM 17804</strain>
    </source>
</reference>
<comment type="caution">
    <text evidence="1">The sequence shown here is derived from an EMBL/GenBank/DDBJ whole genome shotgun (WGS) entry which is preliminary data.</text>
</comment>
<keyword evidence="2" id="KW-1185">Reference proteome</keyword>
<protein>
    <submittedName>
        <fullName evidence="1">Uncharacterized protein</fullName>
    </submittedName>
</protein>
<sequence length="50" mass="5735">MLRYLHAIAPGRSLLELIQENDPSLEALSAREETKRVRPLSDAELKKLDF</sequence>
<gene>
    <name evidence="1" type="ORF">GCM10023165_29930</name>
</gene>
<proteinExistence type="predicted"/>
<organism evidence="1 2">
    <name type="scientific">Variovorax defluvii</name>
    <dbReference type="NCBI Taxonomy" id="913761"/>
    <lineage>
        <taxon>Bacteria</taxon>
        <taxon>Pseudomonadati</taxon>
        <taxon>Pseudomonadota</taxon>
        <taxon>Betaproteobacteria</taxon>
        <taxon>Burkholderiales</taxon>
        <taxon>Comamonadaceae</taxon>
        <taxon>Variovorax</taxon>
    </lineage>
</organism>
<dbReference type="RefSeq" id="WP_345538833.1">
    <property type="nucleotide sequence ID" value="NZ_BAABGJ010000028.1"/>
</dbReference>
<evidence type="ECO:0000313" key="2">
    <source>
        <dbReference type="Proteomes" id="UP001500975"/>
    </source>
</evidence>
<name>A0ABP8HVV7_9BURK</name>
<dbReference type="EMBL" id="BAABGJ010000028">
    <property type="protein sequence ID" value="GAA4345699.1"/>
    <property type="molecule type" value="Genomic_DNA"/>
</dbReference>
<dbReference type="Proteomes" id="UP001500975">
    <property type="component" value="Unassembled WGS sequence"/>
</dbReference>
<evidence type="ECO:0000313" key="1">
    <source>
        <dbReference type="EMBL" id="GAA4345699.1"/>
    </source>
</evidence>